<dbReference type="GO" id="GO:0006952">
    <property type="term" value="P:defense response"/>
    <property type="evidence" value="ECO:0007669"/>
    <property type="project" value="UniProtKB-KW"/>
</dbReference>
<dbReference type="CDD" id="cd14798">
    <property type="entry name" value="RX-CC_like"/>
    <property type="match status" value="1"/>
</dbReference>
<accession>A0A7N2RF93</accession>
<dbReference type="Pfam" id="PF23598">
    <property type="entry name" value="LRR_14"/>
    <property type="match status" value="1"/>
</dbReference>
<dbReference type="InterPro" id="IPR036388">
    <property type="entry name" value="WH-like_DNA-bd_sf"/>
</dbReference>
<feature type="domain" description="NB-ARC" evidence="5">
    <location>
        <begin position="171"/>
        <end position="340"/>
    </location>
</feature>
<dbReference type="Pfam" id="PF23559">
    <property type="entry name" value="WHD_DRP"/>
    <property type="match status" value="1"/>
</dbReference>
<dbReference type="FunFam" id="1.10.10.10:FF:000322">
    <property type="entry name" value="Probable disease resistance protein At1g63360"/>
    <property type="match status" value="1"/>
</dbReference>
<dbReference type="Gramene" id="QL93p0049_0189:mrna">
    <property type="protein sequence ID" value="QL93p0049_0189:mrna:CDS:1"/>
    <property type="gene ID" value="QL93p0049_0189"/>
</dbReference>
<evidence type="ECO:0000256" key="1">
    <source>
        <dbReference type="ARBA" id="ARBA00022737"/>
    </source>
</evidence>
<dbReference type="EnsemblPlants" id="QL93p0049_0189:mrna">
    <property type="protein sequence ID" value="QL93p0049_0189:mrna:CDS:1"/>
    <property type="gene ID" value="QL93p0049_0189"/>
</dbReference>
<keyword evidence="3" id="KW-0611">Plant defense</keyword>
<feature type="domain" description="Disease resistance protein winged helix" evidence="7">
    <location>
        <begin position="426"/>
        <end position="498"/>
    </location>
</feature>
<dbReference type="InterPro" id="IPR041118">
    <property type="entry name" value="Rx_N"/>
</dbReference>
<evidence type="ECO:0000256" key="3">
    <source>
        <dbReference type="ARBA" id="ARBA00022821"/>
    </source>
</evidence>
<protein>
    <recommendedName>
        <fullName evidence="11">Disease resistance protein RGA3</fullName>
    </recommendedName>
</protein>
<dbReference type="Gene3D" id="1.10.10.10">
    <property type="entry name" value="Winged helix-like DNA-binding domain superfamily/Winged helix DNA-binding domain"/>
    <property type="match status" value="1"/>
</dbReference>
<dbReference type="OMA" id="RTKHARI"/>
<organism evidence="9 10">
    <name type="scientific">Quercus lobata</name>
    <name type="common">Valley oak</name>
    <dbReference type="NCBI Taxonomy" id="97700"/>
    <lineage>
        <taxon>Eukaryota</taxon>
        <taxon>Viridiplantae</taxon>
        <taxon>Streptophyta</taxon>
        <taxon>Embryophyta</taxon>
        <taxon>Tracheophyta</taxon>
        <taxon>Spermatophyta</taxon>
        <taxon>Magnoliopsida</taxon>
        <taxon>eudicotyledons</taxon>
        <taxon>Gunneridae</taxon>
        <taxon>Pentapetalae</taxon>
        <taxon>rosids</taxon>
        <taxon>fabids</taxon>
        <taxon>Fagales</taxon>
        <taxon>Fagaceae</taxon>
        <taxon>Quercus</taxon>
    </lineage>
</organism>
<feature type="domain" description="Disease resistance N-terminal" evidence="6">
    <location>
        <begin position="11"/>
        <end position="97"/>
    </location>
</feature>
<evidence type="ECO:0000256" key="2">
    <source>
        <dbReference type="ARBA" id="ARBA00022741"/>
    </source>
</evidence>
<dbReference type="Gene3D" id="3.40.50.300">
    <property type="entry name" value="P-loop containing nucleotide triphosphate hydrolases"/>
    <property type="match status" value="1"/>
</dbReference>
<feature type="domain" description="Disease resistance R13L4/SHOC-2-like LRR" evidence="8">
    <location>
        <begin position="565"/>
        <end position="798"/>
    </location>
</feature>
<dbReference type="SUPFAM" id="SSF52058">
    <property type="entry name" value="L domain-like"/>
    <property type="match status" value="1"/>
</dbReference>
<dbReference type="InterPro" id="IPR032675">
    <property type="entry name" value="LRR_dom_sf"/>
</dbReference>
<dbReference type="Pfam" id="PF00931">
    <property type="entry name" value="NB-ARC"/>
    <property type="match status" value="1"/>
</dbReference>
<name>A0A7N2RF93_QUELO</name>
<dbReference type="Gene3D" id="1.20.5.4130">
    <property type="match status" value="1"/>
</dbReference>
<dbReference type="PANTHER" id="PTHR36766:SF38">
    <property type="entry name" value="DISEASE RESISTANCE PROTEIN RGA3"/>
    <property type="match status" value="1"/>
</dbReference>
<evidence type="ECO:0000259" key="5">
    <source>
        <dbReference type="Pfam" id="PF00931"/>
    </source>
</evidence>
<keyword evidence="1" id="KW-0677">Repeat</keyword>
<dbReference type="InParanoid" id="A0A7N2RF93"/>
<dbReference type="PANTHER" id="PTHR36766">
    <property type="entry name" value="PLANT BROAD-SPECTRUM MILDEW RESISTANCE PROTEIN RPW8"/>
    <property type="match status" value="1"/>
</dbReference>
<reference evidence="9" key="1">
    <citation type="submission" date="2021-01" db="UniProtKB">
        <authorList>
            <consortium name="EnsemblPlants"/>
        </authorList>
    </citation>
    <scope>IDENTIFICATION</scope>
</reference>
<evidence type="ECO:0000256" key="4">
    <source>
        <dbReference type="ARBA" id="ARBA00022840"/>
    </source>
</evidence>
<evidence type="ECO:0000259" key="7">
    <source>
        <dbReference type="Pfam" id="PF23559"/>
    </source>
</evidence>
<dbReference type="InterPro" id="IPR055414">
    <property type="entry name" value="LRR_R13L4/SHOC2-like"/>
</dbReference>
<proteinExistence type="predicted"/>
<dbReference type="GO" id="GO:0051707">
    <property type="term" value="P:response to other organism"/>
    <property type="evidence" value="ECO:0007669"/>
    <property type="project" value="UniProtKB-ARBA"/>
</dbReference>
<keyword evidence="4" id="KW-0067">ATP-binding</keyword>
<keyword evidence="10" id="KW-1185">Reference proteome</keyword>
<dbReference type="PRINTS" id="PR00364">
    <property type="entry name" value="DISEASERSIST"/>
</dbReference>
<dbReference type="GO" id="GO:0043531">
    <property type="term" value="F:ADP binding"/>
    <property type="evidence" value="ECO:0007669"/>
    <property type="project" value="InterPro"/>
</dbReference>
<dbReference type="Pfam" id="PF18052">
    <property type="entry name" value="Rx_N"/>
    <property type="match status" value="1"/>
</dbReference>
<dbReference type="InterPro" id="IPR027417">
    <property type="entry name" value="P-loop_NTPase"/>
</dbReference>
<evidence type="ECO:0008006" key="11">
    <source>
        <dbReference type="Google" id="ProtNLM"/>
    </source>
</evidence>
<keyword evidence="2" id="KW-0547">Nucleotide-binding</keyword>
<dbReference type="Gene3D" id="3.80.10.10">
    <property type="entry name" value="Ribonuclease Inhibitor"/>
    <property type="match status" value="1"/>
</dbReference>
<evidence type="ECO:0000259" key="6">
    <source>
        <dbReference type="Pfam" id="PF18052"/>
    </source>
</evidence>
<dbReference type="InterPro" id="IPR058922">
    <property type="entry name" value="WHD_DRP"/>
</dbReference>
<dbReference type="AlphaFoldDB" id="A0A7N2RF93"/>
<dbReference type="GO" id="GO:0005524">
    <property type="term" value="F:ATP binding"/>
    <property type="evidence" value="ECO:0007669"/>
    <property type="project" value="UniProtKB-KW"/>
</dbReference>
<dbReference type="SUPFAM" id="SSF52540">
    <property type="entry name" value="P-loop containing nucleoside triphosphate hydrolases"/>
    <property type="match status" value="1"/>
</dbReference>
<dbReference type="InterPro" id="IPR038005">
    <property type="entry name" value="RX-like_CC"/>
</dbReference>
<dbReference type="InterPro" id="IPR002182">
    <property type="entry name" value="NB-ARC"/>
</dbReference>
<dbReference type="FunFam" id="3.40.50.300:FF:001091">
    <property type="entry name" value="Probable disease resistance protein At1g61300"/>
    <property type="match status" value="1"/>
</dbReference>
<dbReference type="Proteomes" id="UP000594261">
    <property type="component" value="Unassembled WGS sequence"/>
</dbReference>
<sequence>MAEGALFDLAGNVINVLGSFIAEEIKLALGVKTEIENLKSRVSTIQAVLLDAEKRSSQNDVIKNWLGKLKDVLHDADDVLDDFSTEVLRRKVMSGNKMTKEVRIFFSSENQPAFCNKMGHEIKAISERLNAIEKEMMAYDFSRSLVEPQVMNRADRETYSFVLKDEVFGREHDKKKIMERLFDDSGEENISIIPIVGIGGLGKTTLAQLVYNDEDVQTKFEIKLWVCISDIFDVQRIIKEIVEQLTKRQHEGGLEILQNKLREELNGKKYLIILDDLWNEDGNKWRRLINLLMVGSRGSRIVVTTRSTKVAEITGATSPHELEGLVLEKAWPLFVKMAFKGGKEPENQILVALGKQIVGKCIGVPLAIRTIGSLLYGKTNVIEWQSFLDVKLSKIAQQQNDISSTLKLSYDHLPSHLKQCFAYCRLFPKDFRIDVNTLINLWIAQDFIVLEDPRQRFVDIGREYFMELLWRSFFQDVEIDVLDNIKSCKMHDLMHDLAILVSGMESAILNSSGENVIEKVHHVSFDLVDSSSQFSIPVANKRKIRTILAASVGGKLGNLTCDALISNLNYLRTLDLSCLGLHVVPHSIGELSHLRYLDLPENRDIVVLPDSITKLLNLQTLKLYRCSSLKELPQGLKKLVNLRHLDVSACTKLTHMPLGLGHLTSLEILTWFVVRRGGSKASSYSWYKKKQAESGGGLSELKELGNLGGSLFIRKLGHGEDDMVECKATNMNQKQHLQELKLSWNEEWDDGETECYDEMSLEGLQPHPNLKALELNNYMGVRIPSWVSSLTNLVKLILDENER</sequence>
<evidence type="ECO:0000259" key="8">
    <source>
        <dbReference type="Pfam" id="PF23598"/>
    </source>
</evidence>
<evidence type="ECO:0000313" key="10">
    <source>
        <dbReference type="Proteomes" id="UP000594261"/>
    </source>
</evidence>
<evidence type="ECO:0000313" key="9">
    <source>
        <dbReference type="EnsemblPlants" id="QL93p0049_0189:mrna:CDS:1"/>
    </source>
</evidence>